<evidence type="ECO:0000256" key="2">
    <source>
        <dbReference type="ARBA" id="ARBA00004775"/>
    </source>
</evidence>
<dbReference type="GO" id="GO:0006487">
    <property type="term" value="P:protein N-linked glycosylation"/>
    <property type="evidence" value="ECO:0007669"/>
    <property type="project" value="TreeGrafter"/>
</dbReference>
<reference evidence="10 11" key="1">
    <citation type="journal article" date="2023" name="Nat. Commun.">
        <title>Origin of minicircular mitochondrial genomes in red algae.</title>
        <authorList>
            <person name="Lee Y."/>
            <person name="Cho C.H."/>
            <person name="Lee Y.M."/>
            <person name="Park S.I."/>
            <person name="Yang J.H."/>
            <person name="West J.A."/>
            <person name="Bhattacharya D."/>
            <person name="Yoon H.S."/>
        </authorList>
    </citation>
    <scope>NUCLEOTIDE SEQUENCE [LARGE SCALE GENOMIC DNA]</scope>
    <source>
        <strain evidence="10 11">CCMP1338</strain>
        <tissue evidence="10">Whole cell</tissue>
    </source>
</reference>
<dbReference type="PANTHER" id="PTHR10937:SF0">
    <property type="entry name" value="GLUTAMINE--FRUCTOSE-6-PHOSPHATE TRANSAMINASE (ISOMERIZING)"/>
    <property type="match status" value="1"/>
</dbReference>
<comment type="catalytic activity">
    <reaction evidence="1">
        <text>D-fructose 6-phosphate + L-glutamine = D-glucosamine 6-phosphate + L-glutamate</text>
        <dbReference type="Rhea" id="RHEA:13237"/>
        <dbReference type="ChEBI" id="CHEBI:29985"/>
        <dbReference type="ChEBI" id="CHEBI:58359"/>
        <dbReference type="ChEBI" id="CHEBI:58725"/>
        <dbReference type="ChEBI" id="CHEBI:61527"/>
        <dbReference type="EC" id="2.6.1.16"/>
    </reaction>
</comment>
<evidence type="ECO:0000256" key="1">
    <source>
        <dbReference type="ARBA" id="ARBA00001031"/>
    </source>
</evidence>
<comment type="pathway">
    <text evidence="2">Nucleotide-sugar biosynthesis; UDP-N-acetyl-alpha-D-glucosamine biosynthesis; alpha-D-glucosamine 6-phosphate from D-fructose 6-phosphate: step 1/1.</text>
</comment>
<dbReference type="PANTHER" id="PTHR10937">
    <property type="entry name" value="GLUCOSAMINE--FRUCTOSE-6-PHOSPHATE AMINOTRANSFERASE, ISOMERIZING"/>
    <property type="match status" value="1"/>
</dbReference>
<dbReference type="InterPro" id="IPR047084">
    <property type="entry name" value="GFAT_N"/>
</dbReference>
<evidence type="ECO:0000313" key="10">
    <source>
        <dbReference type="EMBL" id="KAJ8905457.1"/>
    </source>
</evidence>
<dbReference type="CDD" id="cd05009">
    <property type="entry name" value="SIS_GlmS_GlmD_2"/>
    <property type="match status" value="1"/>
</dbReference>
<dbReference type="EC" id="2.6.1.16" evidence="3"/>
<evidence type="ECO:0000256" key="3">
    <source>
        <dbReference type="ARBA" id="ARBA00012916"/>
    </source>
</evidence>
<comment type="caution">
    <text evidence="10">The sequence shown here is derived from an EMBL/GenBank/DDBJ whole genome shotgun (WGS) entry which is preliminary data.</text>
</comment>
<dbReference type="GO" id="GO:0004360">
    <property type="term" value="F:glutamine-fructose-6-phosphate transaminase (isomerizing) activity"/>
    <property type="evidence" value="ECO:0007669"/>
    <property type="project" value="UniProtKB-EC"/>
</dbReference>
<keyword evidence="5" id="KW-0808">Transferase</keyword>
<feature type="domain" description="SIS" evidence="9">
    <location>
        <begin position="547"/>
        <end position="693"/>
    </location>
</feature>
<evidence type="ECO:0000256" key="5">
    <source>
        <dbReference type="ARBA" id="ARBA00022679"/>
    </source>
</evidence>
<keyword evidence="7" id="KW-0315">Glutamine amidotransferase</keyword>
<name>A0AAV8UWQ2_9RHOD</name>
<evidence type="ECO:0000256" key="6">
    <source>
        <dbReference type="ARBA" id="ARBA00022737"/>
    </source>
</evidence>
<dbReference type="SUPFAM" id="SSF56235">
    <property type="entry name" value="N-terminal nucleophile aminohydrolases (Ntn hydrolases)"/>
    <property type="match status" value="1"/>
</dbReference>
<protein>
    <recommendedName>
        <fullName evidence="3">glutamine--fructose-6-phosphate transaminase (isomerizing)</fullName>
        <ecNumber evidence="3">2.6.1.16</ecNumber>
    </recommendedName>
</protein>
<gene>
    <name evidence="10" type="ORF">NDN08_001964</name>
</gene>
<dbReference type="PROSITE" id="PS51278">
    <property type="entry name" value="GATASE_TYPE_2"/>
    <property type="match status" value="1"/>
</dbReference>
<dbReference type="GO" id="GO:0006002">
    <property type="term" value="P:fructose 6-phosphate metabolic process"/>
    <property type="evidence" value="ECO:0007669"/>
    <property type="project" value="TreeGrafter"/>
</dbReference>
<dbReference type="SUPFAM" id="SSF53697">
    <property type="entry name" value="SIS domain"/>
    <property type="match status" value="1"/>
</dbReference>
<evidence type="ECO:0000259" key="8">
    <source>
        <dbReference type="PROSITE" id="PS51278"/>
    </source>
</evidence>
<dbReference type="EMBL" id="JAMWBK010000004">
    <property type="protein sequence ID" value="KAJ8905457.1"/>
    <property type="molecule type" value="Genomic_DNA"/>
</dbReference>
<feature type="domain" description="SIS" evidence="9">
    <location>
        <begin position="372"/>
        <end position="514"/>
    </location>
</feature>
<dbReference type="InterPro" id="IPR035466">
    <property type="entry name" value="GlmS/AgaS_SIS"/>
</dbReference>
<dbReference type="Gene3D" id="3.60.20.10">
    <property type="entry name" value="Glutamine Phosphoribosylpyrophosphate, subunit 1, domain 1"/>
    <property type="match status" value="1"/>
</dbReference>
<dbReference type="NCBIfam" id="NF001484">
    <property type="entry name" value="PRK00331.1"/>
    <property type="match status" value="1"/>
</dbReference>
<evidence type="ECO:0000313" key="11">
    <source>
        <dbReference type="Proteomes" id="UP001157974"/>
    </source>
</evidence>
<organism evidence="10 11">
    <name type="scientific">Rhodosorus marinus</name>
    <dbReference type="NCBI Taxonomy" id="101924"/>
    <lineage>
        <taxon>Eukaryota</taxon>
        <taxon>Rhodophyta</taxon>
        <taxon>Stylonematophyceae</taxon>
        <taxon>Stylonematales</taxon>
        <taxon>Stylonemataceae</taxon>
        <taxon>Rhodosorus</taxon>
    </lineage>
</organism>
<dbReference type="InterPro" id="IPR001347">
    <property type="entry name" value="SIS_dom"/>
</dbReference>
<dbReference type="PROSITE" id="PS51464">
    <property type="entry name" value="SIS"/>
    <property type="match status" value="2"/>
</dbReference>
<keyword evidence="11" id="KW-1185">Reference proteome</keyword>
<evidence type="ECO:0000259" key="9">
    <source>
        <dbReference type="PROSITE" id="PS51464"/>
    </source>
</evidence>
<dbReference type="FunFam" id="3.40.50.10490:FF:000001">
    <property type="entry name" value="Glutamine--fructose-6-phosphate aminotransferase [isomerizing]"/>
    <property type="match status" value="1"/>
</dbReference>
<dbReference type="AlphaFoldDB" id="A0AAV8UWQ2"/>
<proteinExistence type="predicted"/>
<dbReference type="Proteomes" id="UP001157974">
    <property type="component" value="Unassembled WGS sequence"/>
</dbReference>
<dbReference type="InterPro" id="IPR029055">
    <property type="entry name" value="Ntn_hydrolases_N"/>
</dbReference>
<dbReference type="InterPro" id="IPR035490">
    <property type="entry name" value="GlmS/FrlB_SIS"/>
</dbReference>
<dbReference type="GO" id="GO:0097367">
    <property type="term" value="F:carbohydrate derivative binding"/>
    <property type="evidence" value="ECO:0007669"/>
    <property type="project" value="InterPro"/>
</dbReference>
<feature type="domain" description="Glutamine amidotransferase type-2" evidence="8">
    <location>
        <begin position="2"/>
        <end position="296"/>
    </location>
</feature>
<dbReference type="InterPro" id="IPR046348">
    <property type="entry name" value="SIS_dom_sf"/>
</dbReference>
<keyword evidence="4" id="KW-0032">Aminotransferase</keyword>
<dbReference type="FunFam" id="3.60.20.10:FF:000052">
    <property type="entry name" value="Glutamine--fructose-6-phosphate aminotransferase [isomerizing] 2"/>
    <property type="match status" value="1"/>
</dbReference>
<dbReference type="InterPro" id="IPR017932">
    <property type="entry name" value="GATase_2_dom"/>
</dbReference>
<evidence type="ECO:0000256" key="7">
    <source>
        <dbReference type="ARBA" id="ARBA00022962"/>
    </source>
</evidence>
<keyword evidence="6" id="KW-0677">Repeat</keyword>
<evidence type="ECO:0000256" key="4">
    <source>
        <dbReference type="ARBA" id="ARBA00022576"/>
    </source>
</evidence>
<dbReference type="Gene3D" id="3.40.50.10490">
    <property type="entry name" value="Glucose-6-phosphate isomerase like protein, domain 1"/>
    <property type="match status" value="2"/>
</dbReference>
<dbReference type="CDD" id="cd00714">
    <property type="entry name" value="GFAT"/>
    <property type="match status" value="1"/>
</dbReference>
<dbReference type="Pfam" id="PF01380">
    <property type="entry name" value="SIS"/>
    <property type="match status" value="2"/>
</dbReference>
<dbReference type="Pfam" id="PF13522">
    <property type="entry name" value="GATase_6"/>
    <property type="match status" value="1"/>
</dbReference>
<sequence>MCGIFACVFCSTDASRKEMIDVLLTGLHRLEYRGYDSAGIAVDGAGPEEPIVIKEVGSIAKLENRVKEVESSDNRMKEDVRFKDSVGIAHTRWATHGPPSRENSHPHSSGPEDNFLVVHNGIITNNAVLRDMLTGHGVKFESQTDSETVVKLIQFLYDQLIQSMPDLSFPRLVMEVLRQLEGAYAFVFRSKMYPNELIACRLGSPLVVGTKDYRGTERDVFKVNKISQYNKLSNRGTPAPITPVLNIVLDKEEPGTWTDGGFRGEYLFSSDAGAIAERTDKVFYMEDNDVVHVRHGNLEVFNFHAALDDHVLSDNRIISTLPFELETIMRGSFDHYMLKEIYEQPESLTSTMRGRIKKDEGTGRYEIHLGGVKSRLRDILSSSRIIFVACGSSYHACLAARQVVEELTDVPVSVELASDFNDRKCPLFRSDTCVFVSQSGETKDTLESLSYAKGADAVTVGVVNVVGSEISRQTSCGIHLNAGSEIGVASTKAYTSQIVALVMFALQLSHDRHSKDARRQEILAALHEMPYQIESSIKRIDEVTLRLAKSLEQSASILLSGRGFQFATCLEGALKIKEVSYTHTEGIHSGELKHGPLALIDDHMPVIFFAASDNTKGHIQSALQQVLARRSSGVFVIVCTEDDPDMLKYRGNMCELVEVPKTADCLQSIISILPMQLLSYHLAVYRGHNVDQPRHLAKSVTV</sequence>
<accession>A0AAV8UWQ2</accession>
<dbReference type="CDD" id="cd05008">
    <property type="entry name" value="SIS_GlmS_GlmD_1"/>
    <property type="match status" value="1"/>
</dbReference>
<dbReference type="GO" id="GO:0006047">
    <property type="term" value="P:UDP-N-acetylglucosamine metabolic process"/>
    <property type="evidence" value="ECO:0007669"/>
    <property type="project" value="TreeGrafter"/>
</dbReference>